<dbReference type="Proteomes" id="UP000283077">
    <property type="component" value="Unassembled WGS sequence"/>
</dbReference>
<comment type="caution">
    <text evidence="1">The sequence shown here is derived from an EMBL/GenBank/DDBJ whole genome shotgun (WGS) entry which is preliminary data.</text>
</comment>
<keyword evidence="2" id="KW-1185">Reference proteome</keyword>
<protein>
    <submittedName>
        <fullName evidence="1">Uncharacterized protein</fullName>
    </submittedName>
</protein>
<dbReference type="AlphaFoldDB" id="A0A437QRP1"/>
<gene>
    <name evidence="1" type="ORF">EOE67_11105</name>
</gene>
<name>A0A437QRP1_9GAMM</name>
<dbReference type="RefSeq" id="WP_127699155.1">
    <property type="nucleotide sequence ID" value="NZ_SACS01000011.1"/>
</dbReference>
<accession>A0A437QRP1</accession>
<sequence length="367" mass="40347">MRAVSKVLNSSIMNTKCLLVDSVGQGYESDDSENLIKKLPPENQKFLMTGGDMDILAFITNKKVVSPTNGDIDIDSSYLRINGDYPSSYQLKVPDGNIFIVNGKTHATVLVVIEQVKKYEVPMHVLYASVIGDELLLAGMKHRTVNAEGECTKRGKAILAKLSMAREAYVFDSFGLRFQEAAASSVDAELSSLRVRLESWLGGASFKNGHVLIGGIADLHTDDDLVFLGSMPGKNDFVGVSLFYLEDDEIQPLYYLAGKEYLSLISDDDSLAIYLSSRESGCNMKISDLSIVIIDNLKGSLVKKAIKIAGIPESAEISRFNVRKLVNGSYIGLIEEIISPIKRRVWQINSNNHVNWTAVSITEIALI</sequence>
<dbReference type="EMBL" id="SACS01000011">
    <property type="protein sequence ID" value="RVU37139.1"/>
    <property type="molecule type" value="Genomic_DNA"/>
</dbReference>
<reference evidence="1 2" key="1">
    <citation type="submission" date="2019-01" db="EMBL/GenBank/DDBJ databases">
        <authorList>
            <person name="Chen W.-M."/>
        </authorList>
    </citation>
    <scope>NUCLEOTIDE SEQUENCE [LARGE SCALE GENOMIC DNA]</scope>
    <source>
        <strain evidence="1 2">KYPC3</strain>
    </source>
</reference>
<evidence type="ECO:0000313" key="2">
    <source>
        <dbReference type="Proteomes" id="UP000283077"/>
    </source>
</evidence>
<evidence type="ECO:0000313" key="1">
    <source>
        <dbReference type="EMBL" id="RVU37139.1"/>
    </source>
</evidence>
<proteinExistence type="predicted"/>
<organism evidence="1 2">
    <name type="scientific">Rheinheimera riviphila</name>
    <dbReference type="NCBI Taxonomy" id="1834037"/>
    <lineage>
        <taxon>Bacteria</taxon>
        <taxon>Pseudomonadati</taxon>
        <taxon>Pseudomonadota</taxon>
        <taxon>Gammaproteobacteria</taxon>
        <taxon>Chromatiales</taxon>
        <taxon>Chromatiaceae</taxon>
        <taxon>Rheinheimera</taxon>
    </lineage>
</organism>